<dbReference type="InterPro" id="IPR000182">
    <property type="entry name" value="GNAT_dom"/>
</dbReference>
<dbReference type="Proteomes" id="UP001054846">
    <property type="component" value="Chromosome"/>
</dbReference>
<evidence type="ECO:0000259" key="1">
    <source>
        <dbReference type="PROSITE" id="PS51186"/>
    </source>
</evidence>
<protein>
    <submittedName>
        <fullName evidence="2">GNAT family N-acetyltransferase</fullName>
    </submittedName>
</protein>
<dbReference type="PROSITE" id="PS51186">
    <property type="entry name" value="GNAT"/>
    <property type="match status" value="1"/>
</dbReference>
<reference evidence="2 3" key="1">
    <citation type="journal article" date="2021" name="Genome Biol. Evol.">
        <title>Complete Genome Sequencing of a Novel Gloeobacter Species from a Waterfall Cave in Mexico.</title>
        <authorList>
            <person name="Saw J.H."/>
            <person name="Cardona T."/>
            <person name="Montejano G."/>
        </authorList>
    </citation>
    <scope>NUCLEOTIDE SEQUENCE [LARGE SCALE GENOMIC DNA]</scope>
    <source>
        <strain evidence="2">MG652769</strain>
    </source>
</reference>
<gene>
    <name evidence="2" type="ORF">ISF26_03160</name>
</gene>
<dbReference type="Gene3D" id="3.40.630.30">
    <property type="match status" value="1"/>
</dbReference>
<dbReference type="PANTHER" id="PTHR43792">
    <property type="entry name" value="GNAT FAMILY, PUTATIVE (AFU_ORTHOLOGUE AFUA_3G00765)-RELATED-RELATED"/>
    <property type="match status" value="1"/>
</dbReference>
<evidence type="ECO:0000313" key="2">
    <source>
        <dbReference type="EMBL" id="UFP95265.1"/>
    </source>
</evidence>
<dbReference type="Pfam" id="PF13302">
    <property type="entry name" value="Acetyltransf_3"/>
    <property type="match status" value="1"/>
</dbReference>
<name>A0ABY3PNS4_9CYAN</name>
<dbReference type="InterPro" id="IPR016181">
    <property type="entry name" value="Acyl_CoA_acyltransferase"/>
</dbReference>
<dbReference type="SUPFAM" id="SSF55729">
    <property type="entry name" value="Acyl-CoA N-acyltransferases (Nat)"/>
    <property type="match status" value="1"/>
</dbReference>
<proteinExistence type="predicted"/>
<dbReference type="PANTHER" id="PTHR43792:SF1">
    <property type="entry name" value="N-ACETYLTRANSFERASE DOMAIN-CONTAINING PROTEIN"/>
    <property type="match status" value="1"/>
</dbReference>
<dbReference type="EMBL" id="CP063845">
    <property type="protein sequence ID" value="UFP95265.1"/>
    <property type="molecule type" value="Genomic_DNA"/>
</dbReference>
<dbReference type="InterPro" id="IPR051531">
    <property type="entry name" value="N-acetyltransferase"/>
</dbReference>
<accession>A0ABY3PNS4</accession>
<dbReference type="RefSeq" id="WP_230842491.1">
    <property type="nucleotide sequence ID" value="NZ_CP063845.1"/>
</dbReference>
<organism evidence="2 3">
    <name type="scientific">Gloeobacter morelensis MG652769</name>
    <dbReference type="NCBI Taxonomy" id="2781736"/>
    <lineage>
        <taxon>Bacteria</taxon>
        <taxon>Bacillati</taxon>
        <taxon>Cyanobacteriota</taxon>
        <taxon>Cyanophyceae</taxon>
        <taxon>Gloeobacterales</taxon>
        <taxon>Gloeobacteraceae</taxon>
        <taxon>Gloeobacter</taxon>
        <taxon>Gloeobacter morelensis</taxon>
    </lineage>
</organism>
<evidence type="ECO:0000313" key="3">
    <source>
        <dbReference type="Proteomes" id="UP001054846"/>
    </source>
</evidence>
<sequence>MLPVIETARLQLRPLMLADEDEMYALWSDSEVVRYTSETPLAREVVQEMTRRWIQYNQHSGHGAWAIVVRESGAFAGYCFLRFLQETPDTELGYGLGQPFWGKGYMSETVRAVLDYGLGMGLTRIVAVAMPENIASWRVMEKCGMRYEGLKEYKSAMGKCYMDKYYALESSFATISQTPP</sequence>
<keyword evidence="3" id="KW-1185">Reference proteome</keyword>
<feature type="domain" description="N-acetyltransferase" evidence="1">
    <location>
        <begin position="10"/>
        <end position="167"/>
    </location>
</feature>